<name>A0A6J8CJB2_MYTCO</name>
<evidence type="ECO:0000256" key="1">
    <source>
        <dbReference type="SAM" id="Phobius"/>
    </source>
</evidence>
<dbReference type="Gene3D" id="2.60.40.10">
    <property type="entry name" value="Immunoglobulins"/>
    <property type="match status" value="1"/>
</dbReference>
<evidence type="ECO:0000313" key="3">
    <source>
        <dbReference type="Proteomes" id="UP000507470"/>
    </source>
</evidence>
<evidence type="ECO:0000313" key="2">
    <source>
        <dbReference type="EMBL" id="CAC5395217.1"/>
    </source>
</evidence>
<dbReference type="OrthoDB" id="10573712at2759"/>
<keyword evidence="1" id="KW-0472">Membrane</keyword>
<dbReference type="SUPFAM" id="SSF48726">
    <property type="entry name" value="Immunoglobulin"/>
    <property type="match status" value="1"/>
</dbReference>
<dbReference type="AlphaFoldDB" id="A0A6J8CJB2"/>
<sequence>MTFPDEKGTHHSTKRCSSKKKKRSIPRFFIVLSLIPVALSKEQCLVFWELRTIPIIFGVDVVLECMAIGQSKDCFGSRIFKWSGGPENDLISFDNRLLYPKKYRLIYTNTYSLVIKNVTTKDLNVTYACHCGFHNFEDVLKNVSYTYHSLEIEGEVLWNANIKLFANKSKINEDGKKYYGKGIWSRRLLNSTMEFKKISDEERFIEKEESNGYSLTITTLQPGDSNMTYRFEYSLSVFTDDLIVVKNTHQEGKQTDVYVVIGSVIAVVTGVSFCSLLIIYKKWRSNTAKQNDGEIKAKVEEPFVRNTDIMKMPEEPEMKTSMI</sequence>
<keyword evidence="3" id="KW-1185">Reference proteome</keyword>
<accession>A0A6J8CJB2</accession>
<dbReference type="Proteomes" id="UP000507470">
    <property type="component" value="Unassembled WGS sequence"/>
</dbReference>
<gene>
    <name evidence="2" type="ORF">MCOR_29904</name>
</gene>
<feature type="transmembrane region" description="Helical" evidence="1">
    <location>
        <begin position="257"/>
        <end position="280"/>
    </location>
</feature>
<dbReference type="EMBL" id="CACVKT020005448">
    <property type="protein sequence ID" value="CAC5395217.1"/>
    <property type="molecule type" value="Genomic_DNA"/>
</dbReference>
<dbReference type="InterPro" id="IPR013783">
    <property type="entry name" value="Ig-like_fold"/>
</dbReference>
<dbReference type="InterPro" id="IPR036179">
    <property type="entry name" value="Ig-like_dom_sf"/>
</dbReference>
<keyword evidence="1" id="KW-1133">Transmembrane helix</keyword>
<evidence type="ECO:0008006" key="4">
    <source>
        <dbReference type="Google" id="ProtNLM"/>
    </source>
</evidence>
<protein>
    <recommendedName>
        <fullName evidence="4">Ig-like domain-containing protein</fullName>
    </recommendedName>
</protein>
<proteinExistence type="predicted"/>
<keyword evidence="1" id="KW-0812">Transmembrane</keyword>
<reference evidence="2 3" key="1">
    <citation type="submission" date="2020-06" db="EMBL/GenBank/DDBJ databases">
        <authorList>
            <person name="Li R."/>
            <person name="Bekaert M."/>
        </authorList>
    </citation>
    <scope>NUCLEOTIDE SEQUENCE [LARGE SCALE GENOMIC DNA]</scope>
    <source>
        <strain evidence="3">wild</strain>
    </source>
</reference>
<organism evidence="2 3">
    <name type="scientific">Mytilus coruscus</name>
    <name type="common">Sea mussel</name>
    <dbReference type="NCBI Taxonomy" id="42192"/>
    <lineage>
        <taxon>Eukaryota</taxon>
        <taxon>Metazoa</taxon>
        <taxon>Spiralia</taxon>
        <taxon>Lophotrochozoa</taxon>
        <taxon>Mollusca</taxon>
        <taxon>Bivalvia</taxon>
        <taxon>Autobranchia</taxon>
        <taxon>Pteriomorphia</taxon>
        <taxon>Mytilida</taxon>
        <taxon>Mytiloidea</taxon>
        <taxon>Mytilidae</taxon>
        <taxon>Mytilinae</taxon>
        <taxon>Mytilus</taxon>
    </lineage>
</organism>